<dbReference type="RefSeq" id="WP_111363043.1">
    <property type="nucleotide sequence ID" value="NZ_VINQ01000003.1"/>
</dbReference>
<name>A0A5A9ZL88_9RHOB</name>
<keyword evidence="1" id="KW-0479">Metal-binding</keyword>
<accession>A0A5A9ZL88</accession>
<reference evidence="4 5" key="1">
    <citation type="submission" date="2019-07" db="EMBL/GenBank/DDBJ databases">
        <title>Aquicoccus porphyridii gen. nov., sp. nov., isolated from a small marine red alga, Porphyridium marinum.</title>
        <authorList>
            <person name="Liu L."/>
        </authorList>
    </citation>
    <scope>NUCLEOTIDE SEQUENCE [LARGE SCALE GENOMIC DNA]</scope>
    <source>
        <strain evidence="4 5">L1 8-17</strain>
    </source>
</reference>
<keyword evidence="5" id="KW-1185">Reference proteome</keyword>
<gene>
    <name evidence="4" type="ORF">FLO80_06875</name>
</gene>
<dbReference type="GO" id="GO:0046872">
    <property type="term" value="F:metal ion binding"/>
    <property type="evidence" value="ECO:0007669"/>
    <property type="project" value="UniProtKB-KW"/>
</dbReference>
<dbReference type="PANTHER" id="PTHR35848:SF6">
    <property type="entry name" value="CUPIN TYPE-2 DOMAIN-CONTAINING PROTEIN"/>
    <property type="match status" value="1"/>
</dbReference>
<evidence type="ECO:0000313" key="5">
    <source>
        <dbReference type="Proteomes" id="UP000325291"/>
    </source>
</evidence>
<proteinExistence type="predicted"/>
<dbReference type="InterPro" id="IPR051610">
    <property type="entry name" value="GPI/OXD"/>
</dbReference>
<dbReference type="CDD" id="cd02208">
    <property type="entry name" value="cupin_RmlC-like"/>
    <property type="match status" value="1"/>
</dbReference>
<evidence type="ECO:0000313" key="4">
    <source>
        <dbReference type="EMBL" id="KAA0917742.1"/>
    </source>
</evidence>
<dbReference type="Proteomes" id="UP000325291">
    <property type="component" value="Unassembled WGS sequence"/>
</dbReference>
<dbReference type="PANTHER" id="PTHR35848">
    <property type="entry name" value="OXALATE-BINDING PROTEIN"/>
    <property type="match status" value="1"/>
</dbReference>
<dbReference type="SUPFAM" id="SSF51182">
    <property type="entry name" value="RmlC-like cupins"/>
    <property type="match status" value="1"/>
</dbReference>
<dbReference type="InterPro" id="IPR013096">
    <property type="entry name" value="Cupin_2"/>
</dbReference>
<dbReference type="Gene3D" id="2.60.120.10">
    <property type="entry name" value="Jelly Rolls"/>
    <property type="match status" value="1"/>
</dbReference>
<protein>
    <submittedName>
        <fullName evidence="4">Cupin domain-containing protein</fullName>
    </submittedName>
</protein>
<evidence type="ECO:0000256" key="2">
    <source>
        <dbReference type="SAM" id="MobiDB-lite"/>
    </source>
</evidence>
<sequence>MSRILRHQEPQPGQSRTVRFEGRDLGGPVSFFLVDAEPGQGSGLHVHPYVETWVVRKGKAEFTVGGEKTLAYPGDILVAAANISHRFENVGAERLELICIHPSDVIVQKNL</sequence>
<dbReference type="InterPro" id="IPR014710">
    <property type="entry name" value="RmlC-like_jellyroll"/>
</dbReference>
<dbReference type="AlphaFoldDB" id="A0A5A9ZL88"/>
<feature type="region of interest" description="Disordered" evidence="2">
    <location>
        <begin position="1"/>
        <end position="20"/>
    </location>
</feature>
<dbReference type="InterPro" id="IPR011051">
    <property type="entry name" value="RmlC_Cupin_sf"/>
</dbReference>
<dbReference type="EMBL" id="VINQ01000003">
    <property type="protein sequence ID" value="KAA0917742.1"/>
    <property type="molecule type" value="Genomic_DNA"/>
</dbReference>
<dbReference type="Pfam" id="PF07883">
    <property type="entry name" value="Cupin_2"/>
    <property type="match status" value="1"/>
</dbReference>
<organism evidence="4 5">
    <name type="scientific">Aquicoccus porphyridii</name>
    <dbReference type="NCBI Taxonomy" id="1852029"/>
    <lineage>
        <taxon>Bacteria</taxon>
        <taxon>Pseudomonadati</taxon>
        <taxon>Pseudomonadota</taxon>
        <taxon>Alphaproteobacteria</taxon>
        <taxon>Rhodobacterales</taxon>
        <taxon>Paracoccaceae</taxon>
        <taxon>Aquicoccus</taxon>
    </lineage>
</organism>
<evidence type="ECO:0000259" key="3">
    <source>
        <dbReference type="Pfam" id="PF07883"/>
    </source>
</evidence>
<feature type="domain" description="Cupin type-2" evidence="3">
    <location>
        <begin position="33"/>
        <end position="100"/>
    </location>
</feature>
<evidence type="ECO:0000256" key="1">
    <source>
        <dbReference type="ARBA" id="ARBA00022723"/>
    </source>
</evidence>
<comment type="caution">
    <text evidence="4">The sequence shown here is derived from an EMBL/GenBank/DDBJ whole genome shotgun (WGS) entry which is preliminary data.</text>
</comment>